<name>A0A073IN11_9BACT</name>
<comment type="caution">
    <text evidence="5">The sequence shown here is derived from an EMBL/GenBank/DDBJ whole genome shotgun (WGS) entry which is preliminary data.</text>
</comment>
<dbReference type="Gene3D" id="1.10.3290.10">
    <property type="entry name" value="Fido-like domain"/>
    <property type="match status" value="1"/>
</dbReference>
<dbReference type="PIRSF" id="PIRSF038925">
    <property type="entry name" value="AMP-prot_trans"/>
    <property type="match status" value="1"/>
</dbReference>
<dbReference type="PANTHER" id="PTHR13504:SF38">
    <property type="entry name" value="FIDO DOMAIN-CONTAINING PROTEIN"/>
    <property type="match status" value="1"/>
</dbReference>
<dbReference type="PANTHER" id="PTHR13504">
    <property type="entry name" value="FIDO DOMAIN-CONTAINING PROTEIN DDB_G0283145"/>
    <property type="match status" value="1"/>
</dbReference>
<reference evidence="5 6" key="1">
    <citation type="submission" date="2014-04" db="EMBL/GenBank/DDBJ databases">
        <title>Draft Genome Sequence of Synergistes jonesii.</title>
        <authorList>
            <person name="Coil D.A."/>
            <person name="Eisen J.A."/>
            <person name="Holland-Moritz H.E."/>
        </authorList>
    </citation>
    <scope>NUCLEOTIDE SEQUENCE [LARGE SCALE GENOMIC DNA]</scope>
    <source>
        <strain evidence="5 6">78-1</strain>
    </source>
</reference>
<keyword evidence="6" id="KW-1185">Reference proteome</keyword>
<sequence length="364" mass="41636">MEPYIPEMLPLKGIIDCERLLTFVARANMMLGRYDGLLCGIVNPTIMLSPLMNEEAVLSSRIEGTQATVDEVLEHEAGLVSPKSNHEDIKEIINYRKALLSAQKHLEDKPVSMYLIREMHRILLDSVRGQNKSPGEVRNEQNWIGPAGCSMENASFIPPDPMQLSGFLENWEQYARANEKDAIIQAGVLHAQFEMLHPFKDGNGRLGRILIPLFLYQKKVISRPMFYLSSYLEGHRDEYYLRLRNISSNKEWNEWLEFFLNAVTEQAVANVRKAGQIMALYEEMKGRIQSITHSRFTVAVLDSLFWSPVFNVIEFAKNANVPRATVTTIIRKLKKHDIVKELKTGKGRSPSVYCFHSLLDIVKK</sequence>
<dbReference type="SUPFAM" id="SSF140931">
    <property type="entry name" value="Fic-like"/>
    <property type="match status" value="1"/>
</dbReference>
<evidence type="ECO:0000313" key="6">
    <source>
        <dbReference type="Proteomes" id="UP000027665"/>
    </source>
</evidence>
<feature type="domain" description="Fido" evidence="4">
    <location>
        <begin position="111"/>
        <end position="261"/>
    </location>
</feature>
<accession>A0A073IN11</accession>
<protein>
    <submittedName>
        <fullName evidence="5">Cell filamentation protein Fic</fullName>
    </submittedName>
</protein>
<dbReference type="RefSeq" id="WP_037978700.1">
    <property type="nucleotide sequence ID" value="NZ_JMKI01000060.1"/>
</dbReference>
<feature type="binding site" evidence="1">
    <location>
        <position position="63"/>
    </location>
    <ligand>
        <name>ATP</name>
        <dbReference type="ChEBI" id="CHEBI:30616"/>
    </ligand>
</feature>
<feature type="binding site" evidence="3">
    <location>
        <begin position="201"/>
        <end position="208"/>
    </location>
    <ligand>
        <name>ATP</name>
        <dbReference type="ChEBI" id="CHEBI:30616"/>
    </ligand>
</feature>
<feature type="binding site" evidence="1">
    <location>
        <position position="197"/>
    </location>
    <ligand>
        <name>ATP</name>
        <dbReference type="ChEBI" id="CHEBI:30616"/>
    </ligand>
</feature>
<keyword evidence="1" id="KW-0547">Nucleotide-binding</keyword>
<evidence type="ECO:0000313" key="5">
    <source>
        <dbReference type="EMBL" id="KEJ91104.1"/>
    </source>
</evidence>
<dbReference type="InterPro" id="IPR040198">
    <property type="entry name" value="Fido_containing"/>
</dbReference>
<proteinExistence type="predicted"/>
<evidence type="ECO:0000256" key="1">
    <source>
        <dbReference type="PIRSR" id="PIRSR038925-1"/>
    </source>
</evidence>
<evidence type="ECO:0000256" key="2">
    <source>
        <dbReference type="PIRSR" id="PIRSR640198-1"/>
    </source>
</evidence>
<gene>
    <name evidence="5" type="ORF">EH55_13050</name>
</gene>
<dbReference type="GeneID" id="90984707"/>
<feature type="binding site" evidence="1">
    <location>
        <position position="239"/>
    </location>
    <ligand>
        <name>ATP</name>
        <dbReference type="ChEBI" id="CHEBI:30616"/>
    </ligand>
</feature>
<dbReference type="PROSITE" id="PS51459">
    <property type="entry name" value="FIDO"/>
    <property type="match status" value="1"/>
</dbReference>
<dbReference type="OrthoDB" id="5326at2"/>
<keyword evidence="1" id="KW-0067">ATP-binding</keyword>
<dbReference type="eggNOG" id="COG3177">
    <property type="taxonomic scope" value="Bacteria"/>
</dbReference>
<dbReference type="Pfam" id="PF13784">
    <property type="entry name" value="Fic_N"/>
    <property type="match status" value="1"/>
</dbReference>
<dbReference type="InterPro" id="IPR036597">
    <property type="entry name" value="Fido-like_dom_sf"/>
</dbReference>
<feature type="active site" evidence="2">
    <location>
        <position position="197"/>
    </location>
</feature>
<dbReference type="STRING" id="2754.EH55_13050"/>
<evidence type="ECO:0000256" key="3">
    <source>
        <dbReference type="PIRSR" id="PIRSR640198-2"/>
    </source>
</evidence>
<dbReference type="InterPro" id="IPR025758">
    <property type="entry name" value="Fic/DOC_N"/>
</dbReference>
<dbReference type="AlphaFoldDB" id="A0A073IN11"/>
<dbReference type="GO" id="GO:0005524">
    <property type="term" value="F:ATP binding"/>
    <property type="evidence" value="ECO:0007669"/>
    <property type="project" value="UniProtKB-KW"/>
</dbReference>
<dbReference type="Proteomes" id="UP000027665">
    <property type="component" value="Unassembled WGS sequence"/>
</dbReference>
<dbReference type="InterPro" id="IPR003812">
    <property type="entry name" value="Fido"/>
</dbReference>
<evidence type="ECO:0000259" key="4">
    <source>
        <dbReference type="PROSITE" id="PS51459"/>
    </source>
</evidence>
<organism evidence="5 6">
    <name type="scientific">Synergistes jonesii</name>
    <dbReference type="NCBI Taxonomy" id="2754"/>
    <lineage>
        <taxon>Bacteria</taxon>
        <taxon>Thermotogati</taxon>
        <taxon>Synergistota</taxon>
        <taxon>Synergistia</taxon>
        <taxon>Synergistales</taxon>
        <taxon>Synergistaceae</taxon>
        <taxon>Synergistes</taxon>
    </lineage>
</organism>
<dbReference type="EMBL" id="JMKI01000060">
    <property type="protein sequence ID" value="KEJ91104.1"/>
    <property type="molecule type" value="Genomic_DNA"/>
</dbReference>
<dbReference type="InterPro" id="IPR026287">
    <property type="entry name" value="SoFic-like"/>
</dbReference>
<dbReference type="PATRIC" id="fig|2754.20.peg.2273"/>
<feature type="binding site" evidence="1">
    <location>
        <begin position="202"/>
        <end position="208"/>
    </location>
    <ligand>
        <name>ATP</name>
        <dbReference type="ChEBI" id="CHEBI:30616"/>
    </ligand>
</feature>
<dbReference type="Pfam" id="PF02661">
    <property type="entry name" value="Fic"/>
    <property type="match status" value="1"/>
</dbReference>